<dbReference type="STRING" id="1316194.A0A1Q5TDE3"/>
<feature type="transmembrane region" description="Helical" evidence="2">
    <location>
        <begin position="42"/>
        <end position="64"/>
    </location>
</feature>
<feature type="transmembrane region" description="Helical" evidence="2">
    <location>
        <begin position="12"/>
        <end position="30"/>
    </location>
</feature>
<name>A0A1Q5TDE3_9EURO</name>
<dbReference type="PANTHER" id="PTHR33048:SF47">
    <property type="entry name" value="INTEGRAL MEMBRANE PROTEIN-RELATED"/>
    <property type="match status" value="1"/>
</dbReference>
<feature type="region of interest" description="Disordered" evidence="1">
    <location>
        <begin position="106"/>
        <end position="192"/>
    </location>
</feature>
<comment type="caution">
    <text evidence="3">The sequence shown here is derived from an EMBL/GenBank/DDBJ whole genome shotgun (WGS) entry which is preliminary data.</text>
</comment>
<keyword evidence="2" id="KW-0472">Membrane</keyword>
<evidence type="ECO:0000313" key="4">
    <source>
        <dbReference type="Proteomes" id="UP000186955"/>
    </source>
</evidence>
<evidence type="ECO:0000256" key="1">
    <source>
        <dbReference type="SAM" id="MobiDB-lite"/>
    </source>
</evidence>
<keyword evidence="2" id="KW-0812">Transmembrane</keyword>
<dbReference type="InterPro" id="IPR052337">
    <property type="entry name" value="SAT4-like"/>
</dbReference>
<protein>
    <recommendedName>
        <fullName evidence="5">Integral membrane protein</fullName>
    </recommendedName>
</protein>
<feature type="compositionally biased region" description="Polar residues" evidence="1">
    <location>
        <begin position="143"/>
        <end position="158"/>
    </location>
</feature>
<dbReference type="EMBL" id="MNBE01000673">
    <property type="protein sequence ID" value="OKO98240.1"/>
    <property type="molecule type" value="Genomic_DNA"/>
</dbReference>
<evidence type="ECO:0000256" key="2">
    <source>
        <dbReference type="SAM" id="Phobius"/>
    </source>
</evidence>
<accession>A0A1Q5TDE3</accession>
<keyword evidence="2" id="KW-1133">Transmembrane helix</keyword>
<sequence>MTPEHNTYWKNVLIIVPIVGAGTATVVYLLRLYSRRLAAVGLLLEDLLMGIGLIISYCATAFVVQTSSAKESIWTCLELDVAIICGSLPLLKPLVQGFLGKVRSGVSRDRSHPSTTTKLNSSRTNNDGFQKISDRHGMWSGPKNATTAATISRQSSDVELNPIPSHTRVRREMDGPSDVSSAESVLGHEWKH</sequence>
<evidence type="ECO:0008006" key="5">
    <source>
        <dbReference type="Google" id="ProtNLM"/>
    </source>
</evidence>
<feature type="compositionally biased region" description="Polar residues" evidence="1">
    <location>
        <begin position="113"/>
        <end position="128"/>
    </location>
</feature>
<gene>
    <name evidence="3" type="ORF">PENSUB_9338</name>
</gene>
<dbReference type="PANTHER" id="PTHR33048">
    <property type="entry name" value="PTH11-LIKE INTEGRAL MEMBRANE PROTEIN (AFU_ORTHOLOGUE AFUA_5G11245)"/>
    <property type="match status" value="1"/>
</dbReference>
<proteinExistence type="predicted"/>
<dbReference type="Proteomes" id="UP000186955">
    <property type="component" value="Unassembled WGS sequence"/>
</dbReference>
<dbReference type="AlphaFoldDB" id="A0A1Q5TDE3"/>
<organism evidence="3 4">
    <name type="scientific">Penicillium subrubescens</name>
    <dbReference type="NCBI Taxonomy" id="1316194"/>
    <lineage>
        <taxon>Eukaryota</taxon>
        <taxon>Fungi</taxon>
        <taxon>Dikarya</taxon>
        <taxon>Ascomycota</taxon>
        <taxon>Pezizomycotina</taxon>
        <taxon>Eurotiomycetes</taxon>
        <taxon>Eurotiomycetidae</taxon>
        <taxon>Eurotiales</taxon>
        <taxon>Aspergillaceae</taxon>
        <taxon>Penicillium</taxon>
    </lineage>
</organism>
<evidence type="ECO:0000313" key="3">
    <source>
        <dbReference type="EMBL" id="OKO98240.1"/>
    </source>
</evidence>
<reference evidence="3 4" key="1">
    <citation type="submission" date="2016-10" db="EMBL/GenBank/DDBJ databases">
        <title>Genome sequence of the ascomycete fungus Penicillium subrubescens.</title>
        <authorList>
            <person name="De Vries R.P."/>
            <person name="Peng M."/>
            <person name="Dilokpimol A."/>
            <person name="Hilden K."/>
            <person name="Makela M.R."/>
            <person name="Grigoriev I."/>
            <person name="Riley R."/>
            <person name="Granchi Z."/>
        </authorList>
    </citation>
    <scope>NUCLEOTIDE SEQUENCE [LARGE SCALE GENOMIC DNA]</scope>
    <source>
        <strain evidence="3 4">CBS 132785</strain>
    </source>
</reference>
<keyword evidence="4" id="KW-1185">Reference proteome</keyword>